<name>A0A124BVG7_ASPNG</name>
<dbReference type="OrthoDB" id="10466883at2759"/>
<sequence>MLRRRQRKRTKSDPIRKAQAQGVGKGEEEVAGRGGNKPKEKIKIPSRSADPIEDNWAFQSLGHGCRADRPAWLVAAGIRPFDSAPGQRAGRYALDSGIGMDGEPCGRNTSSAMLHLTRHTVCLDGDEISGSPHQFSTVIAVLGEAA</sequence>
<dbReference type="EMBL" id="BCMY01000002">
    <property type="protein sequence ID" value="GAQ36081.1"/>
    <property type="molecule type" value="Genomic_DNA"/>
</dbReference>
<feature type="region of interest" description="Disordered" evidence="1">
    <location>
        <begin position="1"/>
        <end position="46"/>
    </location>
</feature>
<proteinExistence type="predicted"/>
<evidence type="ECO:0000256" key="1">
    <source>
        <dbReference type="SAM" id="MobiDB-lite"/>
    </source>
</evidence>
<gene>
    <name evidence="2" type="ORF">ABL_01479</name>
</gene>
<accession>A0A124BVG7</accession>
<protein>
    <submittedName>
        <fullName evidence="2">Uncharacterized protein</fullName>
    </submittedName>
</protein>
<evidence type="ECO:0000313" key="2">
    <source>
        <dbReference type="EMBL" id="GAQ36081.1"/>
    </source>
</evidence>
<reference evidence="3" key="1">
    <citation type="journal article" date="2016" name="Genome Announc.">
        <title>Draft genome sequence of Aspergillus niger strain An76.</title>
        <authorList>
            <person name="Gong W."/>
            <person name="Cheng Z."/>
            <person name="Zhang H."/>
            <person name="Liu L."/>
            <person name="Gao P."/>
            <person name="Wang L."/>
        </authorList>
    </citation>
    <scope>NUCLEOTIDE SEQUENCE [LARGE SCALE GENOMIC DNA]</scope>
    <source>
        <strain evidence="3">An76</strain>
    </source>
</reference>
<evidence type="ECO:0000313" key="3">
    <source>
        <dbReference type="Proteomes" id="UP000068243"/>
    </source>
</evidence>
<organism evidence="2 3">
    <name type="scientific">Aspergillus niger</name>
    <dbReference type="NCBI Taxonomy" id="5061"/>
    <lineage>
        <taxon>Eukaryota</taxon>
        <taxon>Fungi</taxon>
        <taxon>Dikarya</taxon>
        <taxon>Ascomycota</taxon>
        <taxon>Pezizomycotina</taxon>
        <taxon>Eurotiomycetes</taxon>
        <taxon>Eurotiomycetidae</taxon>
        <taxon>Eurotiales</taxon>
        <taxon>Aspergillaceae</taxon>
        <taxon>Aspergillus</taxon>
        <taxon>Aspergillus subgen. Circumdati</taxon>
    </lineage>
</organism>
<dbReference type="AlphaFoldDB" id="A0A124BVG7"/>
<comment type="caution">
    <text evidence="2">The sequence shown here is derived from an EMBL/GenBank/DDBJ whole genome shotgun (WGS) entry which is preliminary data.</text>
</comment>
<feature type="compositionally biased region" description="Basic residues" evidence="1">
    <location>
        <begin position="1"/>
        <end position="10"/>
    </location>
</feature>
<feature type="compositionally biased region" description="Basic and acidic residues" evidence="1">
    <location>
        <begin position="25"/>
        <end position="43"/>
    </location>
</feature>
<dbReference type="Proteomes" id="UP000068243">
    <property type="component" value="Unassembled WGS sequence"/>
</dbReference>